<evidence type="ECO:0000313" key="3">
    <source>
        <dbReference type="Proteomes" id="UP000266723"/>
    </source>
</evidence>
<name>A0ABQ7BLN5_BRACR</name>
<dbReference type="Proteomes" id="UP000266723">
    <property type="component" value="Unassembled WGS sequence"/>
</dbReference>
<evidence type="ECO:0000259" key="1">
    <source>
        <dbReference type="Pfam" id="PF03732"/>
    </source>
</evidence>
<keyword evidence="3" id="KW-1185">Reference proteome</keyword>
<dbReference type="PANTHER" id="PTHR33223">
    <property type="entry name" value="CCHC-TYPE DOMAIN-CONTAINING PROTEIN"/>
    <property type="match status" value="1"/>
</dbReference>
<comment type="caution">
    <text evidence="2">The sequence shown here is derived from an EMBL/GenBank/DDBJ whole genome shotgun (WGS) entry which is preliminary data.</text>
</comment>
<dbReference type="Pfam" id="PF03732">
    <property type="entry name" value="Retrotrans_gag"/>
    <property type="match status" value="1"/>
</dbReference>
<reference evidence="2 3" key="1">
    <citation type="journal article" date="2020" name="BMC Genomics">
        <title>Intraspecific diversification of the crop wild relative Brassica cretica Lam. using demographic model selection.</title>
        <authorList>
            <person name="Kioukis A."/>
            <person name="Michalopoulou V.A."/>
            <person name="Briers L."/>
            <person name="Pirintsos S."/>
            <person name="Studholme D.J."/>
            <person name="Pavlidis P."/>
            <person name="Sarris P.F."/>
        </authorList>
    </citation>
    <scope>NUCLEOTIDE SEQUENCE [LARGE SCALE GENOMIC DNA]</scope>
    <source>
        <strain evidence="3">cv. PFS-1207/04</strain>
    </source>
</reference>
<sequence length="140" mass="15782">MKFSFPSIKAYDVTTDPDDHIAQYRQRMLAVALSKVSRKATTCKGLGSTLTRPALQWYINLPSRSIASFVVLSDKFVEQFASSRDLEKTSDSLYEVLQHRAEPLRGYIARFNQEKVPIPECSIPTPISTFKRGLLPDGDL</sequence>
<proteinExistence type="predicted"/>
<feature type="domain" description="Retrotransposon gag" evidence="1">
    <location>
        <begin position="49"/>
        <end position="134"/>
    </location>
</feature>
<protein>
    <recommendedName>
        <fullName evidence="1">Retrotransposon gag domain-containing protein</fullName>
    </recommendedName>
</protein>
<evidence type="ECO:0000313" key="2">
    <source>
        <dbReference type="EMBL" id="KAF3533204.1"/>
    </source>
</evidence>
<dbReference type="InterPro" id="IPR005162">
    <property type="entry name" value="Retrotrans_gag_dom"/>
</dbReference>
<dbReference type="EMBL" id="QGKV02001507">
    <property type="protein sequence ID" value="KAF3533204.1"/>
    <property type="molecule type" value="Genomic_DNA"/>
</dbReference>
<accession>A0ABQ7BLN5</accession>
<dbReference type="PANTHER" id="PTHR33223:SF9">
    <property type="entry name" value="RETROTRANSPOSON GAG DOMAIN-CONTAINING PROTEIN"/>
    <property type="match status" value="1"/>
</dbReference>
<organism evidence="2 3">
    <name type="scientific">Brassica cretica</name>
    <name type="common">Mustard</name>
    <dbReference type="NCBI Taxonomy" id="69181"/>
    <lineage>
        <taxon>Eukaryota</taxon>
        <taxon>Viridiplantae</taxon>
        <taxon>Streptophyta</taxon>
        <taxon>Embryophyta</taxon>
        <taxon>Tracheophyta</taxon>
        <taxon>Spermatophyta</taxon>
        <taxon>Magnoliopsida</taxon>
        <taxon>eudicotyledons</taxon>
        <taxon>Gunneridae</taxon>
        <taxon>Pentapetalae</taxon>
        <taxon>rosids</taxon>
        <taxon>malvids</taxon>
        <taxon>Brassicales</taxon>
        <taxon>Brassicaceae</taxon>
        <taxon>Brassiceae</taxon>
        <taxon>Brassica</taxon>
    </lineage>
</organism>
<gene>
    <name evidence="2" type="ORF">DY000_02039672</name>
</gene>